<dbReference type="Gene3D" id="3.40.50.300">
    <property type="entry name" value="P-loop containing nucleotide triphosphate hydrolases"/>
    <property type="match status" value="2"/>
</dbReference>
<keyword evidence="3" id="KW-0997">Cell inner membrane</keyword>
<keyword evidence="3" id="KW-0472">Membrane</keyword>
<evidence type="ECO:0000313" key="9">
    <source>
        <dbReference type="EMBL" id="APA87746.1"/>
    </source>
</evidence>
<dbReference type="KEGG" id="pspw:BJG93_20030"/>
<organism evidence="9 10">
    <name type="scientific">Paraburkholderia sprentiae WSM5005</name>
    <dbReference type="NCBI Taxonomy" id="754502"/>
    <lineage>
        <taxon>Bacteria</taxon>
        <taxon>Pseudomonadati</taxon>
        <taxon>Pseudomonadota</taxon>
        <taxon>Betaproteobacteria</taxon>
        <taxon>Burkholderiales</taxon>
        <taxon>Burkholderiaceae</taxon>
        <taxon>Paraburkholderia</taxon>
    </lineage>
</organism>
<proteinExistence type="predicted"/>
<dbReference type="PANTHER" id="PTHR43790:SF9">
    <property type="entry name" value="GALACTOFURANOSE TRANSPORTER ATP-BINDING PROTEIN YTFR"/>
    <property type="match status" value="1"/>
</dbReference>
<dbReference type="CDD" id="cd03215">
    <property type="entry name" value="ABC_Carb_Monos_II"/>
    <property type="match status" value="1"/>
</dbReference>
<dbReference type="AlphaFoldDB" id="A0A1I9YN63"/>
<dbReference type="SUPFAM" id="SSF52540">
    <property type="entry name" value="P-loop containing nucleoside triphosphate hydrolases"/>
    <property type="match status" value="2"/>
</dbReference>
<dbReference type="OrthoDB" id="6636041at2"/>
<keyword evidence="5" id="KW-0677">Repeat</keyword>
<dbReference type="InterPro" id="IPR027417">
    <property type="entry name" value="P-loop_NTPase"/>
</dbReference>
<dbReference type="InterPro" id="IPR017871">
    <property type="entry name" value="ABC_transporter-like_CS"/>
</dbReference>
<reference evidence="9" key="2">
    <citation type="submission" date="2021-06" db="EMBL/GenBank/DDBJ databases">
        <authorList>
            <person name="Rogers T.H."/>
            <person name="Ramsay J.P."/>
            <person name="Wang P."/>
            <person name="Terpolilli J."/>
        </authorList>
    </citation>
    <scope>NUCLEOTIDE SEQUENCE</scope>
    <source>
        <strain evidence="9">WSM5005</strain>
    </source>
</reference>
<keyword evidence="1" id="KW-0813">Transport</keyword>
<dbReference type="PANTHER" id="PTHR43790">
    <property type="entry name" value="CARBOHYDRATE TRANSPORT ATP-BINDING PROTEIN MG119-RELATED"/>
    <property type="match status" value="1"/>
</dbReference>
<keyword evidence="7 9" id="KW-0067">ATP-binding</keyword>
<feature type="domain" description="ABC transporter" evidence="8">
    <location>
        <begin position="10"/>
        <end position="246"/>
    </location>
</feature>
<sequence length="528" mass="57023">MLQGAEQPFFQMSGVSKSYGGAVALDHAELTVRRGRIHAILGENGAGKSTLLKVMSGVVQPDEGTMQLDGREVSFASPAEANAAGIVCVYQELSLIPDLSVADNIFASNPPRRFGMIDRRTQRRQAEEALARAGAADIDPLAKVRDLPLSRQQIVELAKGLAHAPRILILDEATSALTAADVARVIEVLKRLREEGLALLFISHRMHEVKALADECTVYRNGRHVMSFEAGMRSDNEVVEMMIGRKYQHAFPAKRAAKPAANPANQPADDRTTAPVLACRELAWNDTLQGISFSLRAGEILGLGGLDGQGQRELLLALFGVLRGCAGKIEIDGKAVSIGSPTAARANDIGMALIPEDRKTEGLMLPMSVRENLSFAALDRMSTAGVINRERQQSLVDRMMELLAIKAFSVDAPVGSLSGGNQQKVVIAKWLIRQPRILLLSDPTRGIDVGTKQELYQLLRRLADEGAAIVFYSTDYDELIGCCDRVLVLYEGRIKKELVGSAITEQNLIASALDLSVGQISPSTGVAL</sequence>
<evidence type="ECO:0000256" key="1">
    <source>
        <dbReference type="ARBA" id="ARBA00022448"/>
    </source>
</evidence>
<dbReference type="PROSITE" id="PS50893">
    <property type="entry name" value="ABC_TRANSPORTER_2"/>
    <property type="match status" value="2"/>
</dbReference>
<evidence type="ECO:0000256" key="3">
    <source>
        <dbReference type="ARBA" id="ARBA00022519"/>
    </source>
</evidence>
<dbReference type="InterPro" id="IPR050107">
    <property type="entry name" value="ABC_carbohydrate_import_ATPase"/>
</dbReference>
<evidence type="ECO:0000313" key="10">
    <source>
        <dbReference type="Proteomes" id="UP000179860"/>
    </source>
</evidence>
<dbReference type="CDD" id="cd03216">
    <property type="entry name" value="ABC_Carb_Monos_I"/>
    <property type="match status" value="1"/>
</dbReference>
<keyword evidence="6" id="KW-0547">Nucleotide-binding</keyword>
<keyword evidence="2" id="KW-1003">Cell membrane</keyword>
<evidence type="ECO:0000256" key="2">
    <source>
        <dbReference type="ARBA" id="ARBA00022475"/>
    </source>
</evidence>
<dbReference type="Proteomes" id="UP000179860">
    <property type="component" value="Chromosome 2"/>
</dbReference>
<dbReference type="RefSeq" id="WP_027195183.1">
    <property type="nucleotide sequence ID" value="NZ_CP017562.2"/>
</dbReference>
<dbReference type="InterPro" id="IPR003593">
    <property type="entry name" value="AAA+_ATPase"/>
</dbReference>
<evidence type="ECO:0000256" key="4">
    <source>
        <dbReference type="ARBA" id="ARBA00022597"/>
    </source>
</evidence>
<dbReference type="PROSITE" id="PS00211">
    <property type="entry name" value="ABC_TRANSPORTER_1"/>
    <property type="match status" value="1"/>
</dbReference>
<dbReference type="Pfam" id="PF00005">
    <property type="entry name" value="ABC_tran"/>
    <property type="match status" value="2"/>
</dbReference>
<keyword evidence="10" id="KW-1185">Reference proteome</keyword>
<evidence type="ECO:0000256" key="5">
    <source>
        <dbReference type="ARBA" id="ARBA00022737"/>
    </source>
</evidence>
<dbReference type="GO" id="GO:0005524">
    <property type="term" value="F:ATP binding"/>
    <property type="evidence" value="ECO:0007669"/>
    <property type="project" value="UniProtKB-KW"/>
</dbReference>
<dbReference type="GO" id="GO:0016887">
    <property type="term" value="F:ATP hydrolysis activity"/>
    <property type="evidence" value="ECO:0007669"/>
    <property type="project" value="InterPro"/>
</dbReference>
<feature type="domain" description="ABC transporter" evidence="8">
    <location>
        <begin position="270"/>
        <end position="516"/>
    </location>
</feature>
<name>A0A1I9YN63_9BURK</name>
<keyword evidence="4" id="KW-0762">Sugar transport</keyword>
<dbReference type="EMBL" id="CP017562">
    <property type="protein sequence ID" value="APA87746.1"/>
    <property type="molecule type" value="Genomic_DNA"/>
</dbReference>
<dbReference type="SMART" id="SM00382">
    <property type="entry name" value="AAA"/>
    <property type="match status" value="1"/>
</dbReference>
<gene>
    <name evidence="9" type="ORF">BJG93_20030</name>
</gene>
<accession>A0A1I9YN63</accession>
<dbReference type="STRING" id="754502.BJG93_20030"/>
<reference evidence="9" key="1">
    <citation type="submission" date="2016-09" db="EMBL/GenBank/DDBJ databases">
        <title>The Complete Genome of Burkholderia sprentiae wsm5005.</title>
        <authorList>
            <person name="De Meyer S."/>
            <person name="Wang P."/>
            <person name="Terpolilli J."/>
        </authorList>
    </citation>
    <scope>NUCLEOTIDE SEQUENCE [LARGE SCALE GENOMIC DNA]</scope>
    <source>
        <strain evidence="9">WSM5005</strain>
    </source>
</reference>
<evidence type="ECO:0000259" key="8">
    <source>
        <dbReference type="PROSITE" id="PS50893"/>
    </source>
</evidence>
<dbReference type="InterPro" id="IPR003439">
    <property type="entry name" value="ABC_transporter-like_ATP-bd"/>
</dbReference>
<evidence type="ECO:0000256" key="6">
    <source>
        <dbReference type="ARBA" id="ARBA00022741"/>
    </source>
</evidence>
<protein>
    <submittedName>
        <fullName evidence="9">Sugar ABC transporter ATP-binding protein</fullName>
    </submittedName>
</protein>
<evidence type="ECO:0000256" key="7">
    <source>
        <dbReference type="ARBA" id="ARBA00022840"/>
    </source>
</evidence>